<dbReference type="Pfam" id="PF01022">
    <property type="entry name" value="HTH_5"/>
    <property type="match status" value="1"/>
</dbReference>
<feature type="domain" description="HTH arsR-type" evidence="4">
    <location>
        <begin position="5"/>
        <end position="108"/>
    </location>
</feature>
<evidence type="ECO:0000256" key="2">
    <source>
        <dbReference type="ARBA" id="ARBA00023125"/>
    </source>
</evidence>
<dbReference type="InterPro" id="IPR001845">
    <property type="entry name" value="HTH_ArsR_DNA-bd_dom"/>
</dbReference>
<keyword evidence="6" id="KW-1185">Reference proteome</keyword>
<keyword evidence="2" id="KW-0238">DNA-binding</keyword>
<dbReference type="PANTHER" id="PTHR33154">
    <property type="entry name" value="TRANSCRIPTIONAL REGULATOR, ARSR FAMILY"/>
    <property type="match status" value="1"/>
</dbReference>
<dbReference type="NCBIfam" id="NF033788">
    <property type="entry name" value="HTH_metalloreg"/>
    <property type="match status" value="1"/>
</dbReference>
<accession>A0ABU4AJL5</accession>
<keyword evidence="1" id="KW-0805">Transcription regulation</keyword>
<evidence type="ECO:0000259" key="4">
    <source>
        <dbReference type="PROSITE" id="PS50987"/>
    </source>
</evidence>
<dbReference type="InterPro" id="IPR051081">
    <property type="entry name" value="HTH_MetalResp_TranReg"/>
</dbReference>
<dbReference type="InterPro" id="IPR036388">
    <property type="entry name" value="WH-like_DNA-bd_sf"/>
</dbReference>
<name>A0ABU4AJL5_9HYPH</name>
<sequence length="119" mass="13168">MARALSDECCPHQKLVQGFNALSHPARIKILKHLSGFDACCCKEVVQHLDLAQSTVSQHLKVLVEAGLVQVRPERQSSRYEVDTEALASLSEALSLLTQTCVDAKENKKLRLEAEANEQ</sequence>
<dbReference type="EMBL" id="JAWLIP010000003">
    <property type="protein sequence ID" value="MDV6226441.1"/>
    <property type="molecule type" value="Genomic_DNA"/>
</dbReference>
<dbReference type="PRINTS" id="PR00778">
    <property type="entry name" value="HTHARSR"/>
</dbReference>
<proteinExistence type="predicted"/>
<evidence type="ECO:0000313" key="5">
    <source>
        <dbReference type="EMBL" id="MDV6226441.1"/>
    </source>
</evidence>
<dbReference type="CDD" id="cd00090">
    <property type="entry name" value="HTH_ARSR"/>
    <property type="match status" value="1"/>
</dbReference>
<dbReference type="PROSITE" id="PS50987">
    <property type="entry name" value="HTH_ARSR_2"/>
    <property type="match status" value="1"/>
</dbReference>
<evidence type="ECO:0000313" key="6">
    <source>
        <dbReference type="Proteomes" id="UP001185659"/>
    </source>
</evidence>
<dbReference type="RefSeq" id="WP_113154692.1">
    <property type="nucleotide sequence ID" value="NZ_CP177239.1"/>
</dbReference>
<evidence type="ECO:0000256" key="1">
    <source>
        <dbReference type="ARBA" id="ARBA00023015"/>
    </source>
</evidence>
<dbReference type="Proteomes" id="UP001185659">
    <property type="component" value="Unassembled WGS sequence"/>
</dbReference>
<evidence type="ECO:0000256" key="3">
    <source>
        <dbReference type="ARBA" id="ARBA00023163"/>
    </source>
</evidence>
<dbReference type="Gene3D" id="1.10.10.10">
    <property type="entry name" value="Winged helix-like DNA-binding domain superfamily/Winged helix DNA-binding domain"/>
    <property type="match status" value="1"/>
</dbReference>
<dbReference type="SMART" id="SM00418">
    <property type="entry name" value="HTH_ARSR"/>
    <property type="match status" value="1"/>
</dbReference>
<dbReference type="PANTHER" id="PTHR33154:SF15">
    <property type="entry name" value="REGULATORY PROTEIN ARSR"/>
    <property type="match status" value="1"/>
</dbReference>
<protein>
    <submittedName>
        <fullName evidence="5">Metalloregulator ArsR/SmtB family transcription factor</fullName>
    </submittedName>
</protein>
<organism evidence="5 6">
    <name type="scientific">Nitratireductor aquimarinus</name>
    <dbReference type="NCBI Taxonomy" id="889300"/>
    <lineage>
        <taxon>Bacteria</taxon>
        <taxon>Pseudomonadati</taxon>
        <taxon>Pseudomonadota</taxon>
        <taxon>Alphaproteobacteria</taxon>
        <taxon>Hyphomicrobiales</taxon>
        <taxon>Phyllobacteriaceae</taxon>
        <taxon>Nitratireductor</taxon>
    </lineage>
</organism>
<dbReference type="SUPFAM" id="SSF46785">
    <property type="entry name" value="Winged helix' DNA-binding domain"/>
    <property type="match status" value="1"/>
</dbReference>
<comment type="caution">
    <text evidence="5">The sequence shown here is derived from an EMBL/GenBank/DDBJ whole genome shotgun (WGS) entry which is preliminary data.</text>
</comment>
<dbReference type="InterPro" id="IPR036390">
    <property type="entry name" value="WH_DNA-bd_sf"/>
</dbReference>
<keyword evidence="3" id="KW-0804">Transcription</keyword>
<reference evidence="5 6" key="1">
    <citation type="submission" date="2023-10" db="EMBL/GenBank/DDBJ databases">
        <authorList>
            <person name="Venkata Ramana C."/>
            <person name="Sasikala C."/>
            <person name="Dhurka M."/>
        </authorList>
    </citation>
    <scope>NUCLEOTIDE SEQUENCE [LARGE SCALE GENOMIC DNA]</scope>
    <source>
        <strain evidence="5 6">KCTC 32151</strain>
    </source>
</reference>
<gene>
    <name evidence="5" type="ORF">R2G56_09100</name>
</gene>
<dbReference type="InterPro" id="IPR011991">
    <property type="entry name" value="ArsR-like_HTH"/>
</dbReference>